<reference evidence="1 2" key="1">
    <citation type="submission" date="2019-03" db="EMBL/GenBank/DDBJ databases">
        <title>Diversity of the mouse oral microbiome.</title>
        <authorList>
            <person name="Joseph S."/>
            <person name="Aduse-Opoku J."/>
            <person name="Curtis M."/>
            <person name="Wade W."/>
            <person name="Hashim A."/>
        </authorList>
    </citation>
    <scope>NUCLEOTIDE SEQUENCE [LARGE SCALE GENOMIC DNA]</scope>
    <source>
        <strain evidence="2">irhom_31</strain>
    </source>
</reference>
<dbReference type="RefSeq" id="WP_135012975.1">
    <property type="nucleotide sequence ID" value="NZ_JADGLK010000025.1"/>
</dbReference>
<evidence type="ECO:0000313" key="2">
    <source>
        <dbReference type="Proteomes" id="UP000297951"/>
    </source>
</evidence>
<sequence length="200" mass="23113">MRRKLLIGSPNLSYRLPIVWALLAFEARGLDLASNASRDGTATSQIAILPEQVKGTQVMRSQQGYVYDWGNAVVEEAESPHKLEYLEWDKSLKNFVTRGYSLQRIYLHPSNRCEVHEDELEYCALNPYDANFNGAEWRIDSETGECMNAGWMYEMGEAYIADETRAEALCQRLWGQSIEEAYKDSEEKHEGEVFFYTEWD</sequence>
<proteinExistence type="predicted"/>
<organism evidence="1 2">
    <name type="scientific">Rothia nasimurium</name>
    <dbReference type="NCBI Taxonomy" id="85336"/>
    <lineage>
        <taxon>Bacteria</taxon>
        <taxon>Bacillati</taxon>
        <taxon>Actinomycetota</taxon>
        <taxon>Actinomycetes</taxon>
        <taxon>Micrococcales</taxon>
        <taxon>Micrococcaceae</taxon>
        <taxon>Rothia</taxon>
    </lineage>
</organism>
<protein>
    <submittedName>
        <fullName evidence="1">Uncharacterized protein</fullName>
    </submittedName>
</protein>
<name>A0A4Y9F3V7_9MICC</name>
<gene>
    <name evidence="1" type="ORF">E4U03_07710</name>
</gene>
<dbReference type="Proteomes" id="UP000297951">
    <property type="component" value="Unassembled WGS sequence"/>
</dbReference>
<evidence type="ECO:0000313" key="1">
    <source>
        <dbReference type="EMBL" id="TFU21887.1"/>
    </source>
</evidence>
<accession>A0A4Y9F3V7</accession>
<comment type="caution">
    <text evidence="1">The sequence shown here is derived from an EMBL/GenBank/DDBJ whole genome shotgun (WGS) entry which is preliminary data.</text>
</comment>
<dbReference type="EMBL" id="SPQC01000025">
    <property type="protein sequence ID" value="TFU21887.1"/>
    <property type="molecule type" value="Genomic_DNA"/>
</dbReference>
<dbReference type="AlphaFoldDB" id="A0A4Y9F3V7"/>